<dbReference type="STRING" id="1802270.A3C07_05130"/>
<evidence type="ECO:0000313" key="1">
    <source>
        <dbReference type="EMBL" id="OHA00981.1"/>
    </source>
</evidence>
<sequence>MLIDTEEATIKSIVAADPVPKTQKKGKLPCGTCRHLIWSHGTTKTTVILMQYILGKRGWTFPKIEKYNIRKLYPHPYEPTDHSIWDNFVPQ</sequence>
<gene>
    <name evidence="1" type="ORF">A3C07_05130</name>
</gene>
<dbReference type="Proteomes" id="UP000179023">
    <property type="component" value="Unassembled WGS sequence"/>
</dbReference>
<dbReference type="AlphaFoldDB" id="A0A1G2KR77"/>
<name>A0A1G2KR77_9BACT</name>
<comment type="caution">
    <text evidence="1">The sequence shown here is derived from an EMBL/GenBank/DDBJ whole genome shotgun (WGS) entry which is preliminary data.</text>
</comment>
<proteinExistence type="predicted"/>
<accession>A0A1G2KR77</accession>
<dbReference type="InterPro" id="IPR016193">
    <property type="entry name" value="Cytidine_deaminase-like"/>
</dbReference>
<protein>
    <submittedName>
        <fullName evidence="1">Uncharacterized protein</fullName>
    </submittedName>
</protein>
<reference evidence="1 2" key="1">
    <citation type="journal article" date="2016" name="Nat. Commun.">
        <title>Thousands of microbial genomes shed light on interconnected biogeochemical processes in an aquifer system.</title>
        <authorList>
            <person name="Anantharaman K."/>
            <person name="Brown C.T."/>
            <person name="Hug L.A."/>
            <person name="Sharon I."/>
            <person name="Castelle C.J."/>
            <person name="Probst A.J."/>
            <person name="Thomas B.C."/>
            <person name="Singh A."/>
            <person name="Wilkins M.J."/>
            <person name="Karaoz U."/>
            <person name="Brodie E.L."/>
            <person name="Williams K.H."/>
            <person name="Hubbard S.S."/>
            <person name="Banfield J.F."/>
        </authorList>
    </citation>
    <scope>NUCLEOTIDE SEQUENCE [LARGE SCALE GENOMIC DNA]</scope>
</reference>
<organism evidence="1 2">
    <name type="scientific">Candidatus Sungbacteria bacterium RIFCSPHIGHO2_02_FULL_47_11</name>
    <dbReference type="NCBI Taxonomy" id="1802270"/>
    <lineage>
        <taxon>Bacteria</taxon>
        <taxon>Candidatus Sungiibacteriota</taxon>
    </lineage>
</organism>
<dbReference type="GO" id="GO:0003824">
    <property type="term" value="F:catalytic activity"/>
    <property type="evidence" value="ECO:0007669"/>
    <property type="project" value="InterPro"/>
</dbReference>
<dbReference type="EMBL" id="MHQI01000001">
    <property type="protein sequence ID" value="OHA00981.1"/>
    <property type="molecule type" value="Genomic_DNA"/>
</dbReference>
<dbReference type="SUPFAM" id="SSF53927">
    <property type="entry name" value="Cytidine deaminase-like"/>
    <property type="match status" value="1"/>
</dbReference>
<dbReference type="Gene3D" id="3.40.140.10">
    <property type="entry name" value="Cytidine Deaminase, domain 2"/>
    <property type="match status" value="1"/>
</dbReference>
<evidence type="ECO:0000313" key="2">
    <source>
        <dbReference type="Proteomes" id="UP000179023"/>
    </source>
</evidence>